<dbReference type="InterPro" id="IPR029058">
    <property type="entry name" value="AB_hydrolase_fold"/>
</dbReference>
<dbReference type="SUPFAM" id="SSF55729">
    <property type="entry name" value="Acyl-CoA N-acyltransferases (Nat)"/>
    <property type="match status" value="1"/>
</dbReference>
<evidence type="ECO:0000313" key="4">
    <source>
        <dbReference type="Proteomes" id="UP001478817"/>
    </source>
</evidence>
<protein>
    <submittedName>
        <fullName evidence="3">Alpha/beta hydrolase</fullName>
    </submittedName>
</protein>
<dbReference type="InterPro" id="IPR000073">
    <property type="entry name" value="AB_hydrolase_1"/>
</dbReference>
<dbReference type="Pfam" id="PF00583">
    <property type="entry name" value="Acetyltransf_1"/>
    <property type="match status" value="1"/>
</dbReference>
<dbReference type="SUPFAM" id="SSF53474">
    <property type="entry name" value="alpha/beta-Hydrolases"/>
    <property type="match status" value="1"/>
</dbReference>
<evidence type="ECO:0000259" key="1">
    <source>
        <dbReference type="PROSITE" id="PS51186"/>
    </source>
</evidence>
<organism evidence="3 4">
    <name type="scientific">Paratractidigestivibacter faecalis</name>
    <dbReference type="NCBI Taxonomy" id="2292441"/>
    <lineage>
        <taxon>Bacteria</taxon>
        <taxon>Bacillati</taxon>
        <taxon>Actinomycetota</taxon>
        <taxon>Coriobacteriia</taxon>
        <taxon>Coriobacteriales</taxon>
        <taxon>Atopobiaceae</taxon>
        <taxon>Paratractidigestivibacter</taxon>
    </lineage>
</organism>
<sequence>MTVTPPPVHVPRPYERPHANLACRVDVPCEDGAVVAAFVYAPHGVRDQPGTPFGIDPHVPPVLMLHGNGEEHGIFGPTIDAVTATGRSVVAIDSRAQGESTRGHAPLSYELMAADAREVMMRLGVWQCHVLGFSDGAILGLLLARDWAPHVLTLTSAGANLTPQGLSEEDQRWMEEAAAANAAWAAHGHEGAFDAEGNAVPSPAEAGRIAELLQLMVDQPQIEAASLARISCPVTVMAGELDCILPEETERIAAAIPGARTYVVPGCGHTLPKEAPDEVSRQLLATIGMGDIRHAARYAKPPEDVVVCPVGSEWADALDRMYVHVTDQPGTSGWSEGIWPPAGLARELLAAGKGLAAFDASDVEKGVFRPDALPLGAVFVDHDADMGDGWLPGHGRGTGKADWEPLPEREVACYHLLAVDPMARGRHVTSALLAAAAGRARELGARVVRINTSPANVEANGLYAREGFTQHRPIWMPYPGLDLPGWTNLWEKDL</sequence>
<evidence type="ECO:0000313" key="2">
    <source>
        <dbReference type="EMBL" id="MEQ2637916.1"/>
    </source>
</evidence>
<dbReference type="PANTHER" id="PTHR43433:SF5">
    <property type="entry name" value="AB HYDROLASE-1 DOMAIN-CONTAINING PROTEIN"/>
    <property type="match status" value="1"/>
</dbReference>
<dbReference type="PROSITE" id="PS51186">
    <property type="entry name" value="GNAT"/>
    <property type="match status" value="1"/>
</dbReference>
<name>A0ABV1IHC0_9ACTN</name>
<dbReference type="PANTHER" id="PTHR43433">
    <property type="entry name" value="HYDROLASE, ALPHA/BETA FOLD FAMILY PROTEIN"/>
    <property type="match status" value="1"/>
</dbReference>
<reference evidence="3 4" key="1">
    <citation type="submission" date="2024-04" db="EMBL/GenBank/DDBJ databases">
        <title>Human intestinal bacterial collection.</title>
        <authorList>
            <person name="Pauvert C."/>
            <person name="Hitch T.C.A."/>
            <person name="Clavel T."/>
        </authorList>
    </citation>
    <scope>NUCLEOTIDE SEQUENCE [LARGE SCALE GENOMIC DNA]</scope>
    <source>
        <strain evidence="3 4">CLA-AA-H197</strain>
    </source>
</reference>
<dbReference type="Gene3D" id="3.40.50.1820">
    <property type="entry name" value="alpha/beta hydrolase"/>
    <property type="match status" value="1"/>
</dbReference>
<dbReference type="Gene3D" id="3.40.630.30">
    <property type="match status" value="1"/>
</dbReference>
<dbReference type="GO" id="GO:0016787">
    <property type="term" value="F:hydrolase activity"/>
    <property type="evidence" value="ECO:0007669"/>
    <property type="project" value="UniProtKB-KW"/>
</dbReference>
<evidence type="ECO:0000313" key="3">
    <source>
        <dbReference type="EMBL" id="MEQ2637961.1"/>
    </source>
</evidence>
<accession>A0ABV1IHC0</accession>
<dbReference type="InterPro" id="IPR016181">
    <property type="entry name" value="Acyl_CoA_acyltransferase"/>
</dbReference>
<keyword evidence="4" id="KW-1185">Reference proteome</keyword>
<dbReference type="Pfam" id="PF12697">
    <property type="entry name" value="Abhydrolase_6"/>
    <property type="match status" value="1"/>
</dbReference>
<dbReference type="RefSeq" id="WP_349182521.1">
    <property type="nucleotide sequence ID" value="NZ_JBBNGS010000010.1"/>
</dbReference>
<gene>
    <name evidence="2" type="ORF">AAAT05_06105</name>
    <name evidence="3" type="ORF">AAAT05_06380</name>
</gene>
<proteinExistence type="predicted"/>
<dbReference type="EMBL" id="JBBNGS010000010">
    <property type="protein sequence ID" value="MEQ2637961.1"/>
    <property type="molecule type" value="Genomic_DNA"/>
</dbReference>
<dbReference type="InterPro" id="IPR050471">
    <property type="entry name" value="AB_hydrolase"/>
</dbReference>
<feature type="domain" description="N-acetyltransferase" evidence="1">
    <location>
        <begin position="347"/>
        <end position="494"/>
    </location>
</feature>
<dbReference type="EMBL" id="JBBNGS010000010">
    <property type="protein sequence ID" value="MEQ2637916.1"/>
    <property type="molecule type" value="Genomic_DNA"/>
</dbReference>
<comment type="caution">
    <text evidence="3">The sequence shown here is derived from an EMBL/GenBank/DDBJ whole genome shotgun (WGS) entry which is preliminary data.</text>
</comment>
<dbReference type="InterPro" id="IPR000182">
    <property type="entry name" value="GNAT_dom"/>
</dbReference>
<keyword evidence="3" id="KW-0378">Hydrolase</keyword>
<dbReference type="Proteomes" id="UP001478817">
    <property type="component" value="Unassembled WGS sequence"/>
</dbReference>